<dbReference type="Pfam" id="PF03901">
    <property type="entry name" value="Glyco_transf_22"/>
    <property type="match status" value="1"/>
</dbReference>
<reference evidence="14" key="1">
    <citation type="submission" date="2023-06" db="EMBL/GenBank/DDBJ databases">
        <title>Genome-scale phylogeny and comparative genomics of the fungal order Sordariales.</title>
        <authorList>
            <consortium name="Lawrence Berkeley National Laboratory"/>
            <person name="Hensen N."/>
            <person name="Bonometti L."/>
            <person name="Westerberg I."/>
            <person name="Brannstrom I.O."/>
            <person name="Guillou S."/>
            <person name="Cros-Aarteil S."/>
            <person name="Calhoun S."/>
            <person name="Haridas S."/>
            <person name="Kuo A."/>
            <person name="Mondo S."/>
            <person name="Pangilinan J."/>
            <person name="Riley R."/>
            <person name="LaButti K."/>
            <person name="Andreopoulos B."/>
            <person name="Lipzen A."/>
            <person name="Chen C."/>
            <person name="Yanf M."/>
            <person name="Daum C."/>
            <person name="Ng V."/>
            <person name="Clum A."/>
            <person name="Steindorff A."/>
            <person name="Ohm R."/>
            <person name="Martin F."/>
            <person name="Silar P."/>
            <person name="Natvig D."/>
            <person name="Lalanne C."/>
            <person name="Gautier V."/>
            <person name="Ament-velasquez S.L."/>
            <person name="Kruys A."/>
            <person name="Hutchinson M.I."/>
            <person name="Powell A.J."/>
            <person name="Barry K."/>
            <person name="Miller A.N."/>
            <person name="Grigoriev I.V."/>
            <person name="Debuchy R."/>
            <person name="Gladieux P."/>
            <person name="Thoren M.H."/>
            <person name="Johannesson H."/>
        </authorList>
    </citation>
    <scope>NUCLEOTIDE SEQUENCE</scope>
    <source>
        <strain evidence="14">SMH2392-1A</strain>
    </source>
</reference>
<evidence type="ECO:0000256" key="6">
    <source>
        <dbReference type="ARBA" id="ARBA00022679"/>
    </source>
</evidence>
<feature type="transmembrane region" description="Helical" evidence="12">
    <location>
        <begin position="124"/>
        <end position="146"/>
    </location>
</feature>
<comment type="function">
    <text evidence="11">Mannosyltransferase involved in glycosylphosphatidylinositol-anchor biosynthesis. Transfers the third mannose to Man2-GlcN-acyl-PI during GPI precursor assembly.</text>
</comment>
<organism evidence="14 15">
    <name type="scientific">Lasiosphaeria miniovina</name>
    <dbReference type="NCBI Taxonomy" id="1954250"/>
    <lineage>
        <taxon>Eukaryota</taxon>
        <taxon>Fungi</taxon>
        <taxon>Dikarya</taxon>
        <taxon>Ascomycota</taxon>
        <taxon>Pezizomycotina</taxon>
        <taxon>Sordariomycetes</taxon>
        <taxon>Sordariomycetidae</taxon>
        <taxon>Sordariales</taxon>
        <taxon>Lasiosphaeriaceae</taxon>
        <taxon>Lasiosphaeria</taxon>
    </lineage>
</organism>
<gene>
    <name evidence="14" type="ORF">B0T26DRAFT_705269</name>
</gene>
<protein>
    <recommendedName>
        <fullName evidence="12">Mannosyltransferase</fullName>
        <ecNumber evidence="12">2.4.1.-</ecNumber>
    </recommendedName>
</protein>
<dbReference type="GO" id="GO:0005789">
    <property type="term" value="C:endoplasmic reticulum membrane"/>
    <property type="evidence" value="ECO:0007669"/>
    <property type="project" value="UniProtKB-SubCell"/>
</dbReference>
<feature type="transmembrane region" description="Helical" evidence="12">
    <location>
        <begin position="225"/>
        <end position="248"/>
    </location>
</feature>
<keyword evidence="8 12" id="KW-0256">Endoplasmic reticulum</keyword>
<sequence length="704" mass="78554">MDKPENQTGPSAQKGVRDVPPPPPPSPVRHPEVISALSRDVLHLLLAFRFINALCVRTFFQPDEYFQVLEPAWRLAFGSESGAWLTWEWQHQLRSSLHPVLFAAVYRAADALMAYMSLFPPFRAMMLVALPGVVQSVIAALGDYYTWKLATAIFGRESNAPWAALWMTVFNPWQWYCSTRTFSNSLETTLTIAALTHWPWELLGDAKTTKDVPLQLRSRVNSLRVSLLLAAVAVILRPTNIFIWLSIIGSTLTRPTLAGQSPLQRASLVVLFREILVCGTAVLALSVLSDRLYFGFWAFPPYKWLYFNVSQSLAVFYGQMPWHYYLVQGIPLLTTTFLPFALIGLYKAALSSKNLAMLQSNILSTLSLSALAMMAVLSVISHKEVRFIYPLLPILHIVAAPYITSFFTVRPTAPVDADSGATQPPPPTTSPRPVKLRRTFQLANILSINLLLAGYLSLFHQAAPISVMNFLRAEFERIHPDYLALGHEAANLSSLASTPTNPGTSINGDHGGHLELFVLFLTPCHSTPWRSHLVYPALRARSLTCEPPLHTAPDSAERDDYLDEADRFYAKDDHGCYSDYGSQFLANEMFPSVSEGNDGEDDSGEKKTPQHRGGEIPRYIVGFEGIESTLRDFFGDGMLHAMGGTLKHIKWFDNGAFNEDWRRRGRLSVWSTGVHPGSARGVHMMTWAHPRKDPALASTETNQI</sequence>
<feature type="compositionally biased region" description="Basic and acidic residues" evidence="13">
    <location>
        <begin position="604"/>
        <end position="614"/>
    </location>
</feature>
<evidence type="ECO:0000256" key="2">
    <source>
        <dbReference type="ARBA" id="ARBA00004687"/>
    </source>
</evidence>
<feature type="transmembrane region" description="Helical" evidence="12">
    <location>
        <begin position="387"/>
        <end position="409"/>
    </location>
</feature>
<proteinExistence type="inferred from homology"/>
<feature type="region of interest" description="Disordered" evidence="13">
    <location>
        <begin position="1"/>
        <end position="30"/>
    </location>
</feature>
<feature type="transmembrane region" description="Helical" evidence="12">
    <location>
        <begin position="268"/>
        <end position="293"/>
    </location>
</feature>
<evidence type="ECO:0000256" key="5">
    <source>
        <dbReference type="ARBA" id="ARBA00022676"/>
    </source>
</evidence>
<dbReference type="EMBL" id="JAUIRO010000003">
    <property type="protein sequence ID" value="KAK0723077.1"/>
    <property type="molecule type" value="Genomic_DNA"/>
</dbReference>
<comment type="caution">
    <text evidence="14">The sequence shown here is derived from an EMBL/GenBank/DDBJ whole genome shotgun (WGS) entry which is preliminary data.</text>
</comment>
<evidence type="ECO:0000256" key="11">
    <source>
        <dbReference type="ARBA" id="ARBA00024708"/>
    </source>
</evidence>
<feature type="compositionally biased region" description="Pro residues" evidence="13">
    <location>
        <begin position="19"/>
        <end position="28"/>
    </location>
</feature>
<feature type="region of interest" description="Disordered" evidence="13">
    <location>
        <begin position="591"/>
        <end position="614"/>
    </location>
</feature>
<accession>A0AA40AW16</accession>
<dbReference type="PANTHER" id="PTHR22760:SF4">
    <property type="entry name" value="GPI MANNOSYLTRANSFERASE 3"/>
    <property type="match status" value="1"/>
</dbReference>
<keyword evidence="4" id="KW-0337">GPI-anchor biosynthesis</keyword>
<keyword evidence="6" id="KW-0808">Transferase</keyword>
<evidence type="ECO:0000313" key="15">
    <source>
        <dbReference type="Proteomes" id="UP001172101"/>
    </source>
</evidence>
<keyword evidence="10 12" id="KW-0472">Membrane</keyword>
<evidence type="ECO:0000256" key="7">
    <source>
        <dbReference type="ARBA" id="ARBA00022692"/>
    </source>
</evidence>
<evidence type="ECO:0000256" key="8">
    <source>
        <dbReference type="ARBA" id="ARBA00022824"/>
    </source>
</evidence>
<dbReference type="EC" id="2.4.1.-" evidence="12"/>
<comment type="subcellular location">
    <subcellularLocation>
        <location evidence="1 12">Endoplasmic reticulum membrane</location>
        <topology evidence="1 12">Multi-pass membrane protein</topology>
    </subcellularLocation>
</comment>
<feature type="transmembrane region" description="Helical" evidence="12">
    <location>
        <begin position="330"/>
        <end position="350"/>
    </location>
</feature>
<evidence type="ECO:0000256" key="1">
    <source>
        <dbReference type="ARBA" id="ARBA00004477"/>
    </source>
</evidence>
<dbReference type="Proteomes" id="UP001172101">
    <property type="component" value="Unassembled WGS sequence"/>
</dbReference>
<feature type="transmembrane region" description="Helical" evidence="12">
    <location>
        <begin position="362"/>
        <end position="381"/>
    </location>
</feature>
<evidence type="ECO:0000313" key="14">
    <source>
        <dbReference type="EMBL" id="KAK0723077.1"/>
    </source>
</evidence>
<feature type="transmembrane region" description="Helical" evidence="12">
    <location>
        <begin position="442"/>
        <end position="460"/>
    </location>
</feature>
<comment type="similarity">
    <text evidence="3">Belongs to the glycosyltransferase 22 family. PIGB subfamily.</text>
</comment>
<dbReference type="GO" id="GO:0006506">
    <property type="term" value="P:GPI anchor biosynthetic process"/>
    <property type="evidence" value="ECO:0007669"/>
    <property type="project" value="UniProtKB-KW"/>
</dbReference>
<keyword evidence="9 12" id="KW-1133">Transmembrane helix</keyword>
<dbReference type="GO" id="GO:0000026">
    <property type="term" value="F:alpha-1,2-mannosyltransferase activity"/>
    <property type="evidence" value="ECO:0007669"/>
    <property type="project" value="TreeGrafter"/>
</dbReference>
<evidence type="ECO:0000256" key="12">
    <source>
        <dbReference type="RuleBase" id="RU363075"/>
    </source>
</evidence>
<dbReference type="PANTHER" id="PTHR22760">
    <property type="entry name" value="GLYCOSYLTRANSFERASE"/>
    <property type="match status" value="1"/>
</dbReference>
<evidence type="ECO:0000256" key="13">
    <source>
        <dbReference type="SAM" id="MobiDB-lite"/>
    </source>
</evidence>
<keyword evidence="15" id="KW-1185">Reference proteome</keyword>
<name>A0AA40AW16_9PEZI</name>
<dbReference type="GeneID" id="85325016"/>
<dbReference type="InterPro" id="IPR005599">
    <property type="entry name" value="GPI_mannosylTrfase"/>
</dbReference>
<keyword evidence="5 12" id="KW-0328">Glycosyltransferase</keyword>
<feature type="compositionally biased region" description="Polar residues" evidence="13">
    <location>
        <begin position="1"/>
        <end position="11"/>
    </location>
</feature>
<dbReference type="AlphaFoldDB" id="A0AA40AW16"/>
<evidence type="ECO:0000256" key="10">
    <source>
        <dbReference type="ARBA" id="ARBA00023136"/>
    </source>
</evidence>
<comment type="pathway">
    <text evidence="2">Glycolipid biosynthesis; glycosylphosphatidylinositol-anchor biosynthesis.</text>
</comment>
<dbReference type="RefSeq" id="XP_060299001.1">
    <property type="nucleotide sequence ID" value="XM_060441746.1"/>
</dbReference>
<evidence type="ECO:0000256" key="9">
    <source>
        <dbReference type="ARBA" id="ARBA00022989"/>
    </source>
</evidence>
<evidence type="ECO:0000256" key="3">
    <source>
        <dbReference type="ARBA" id="ARBA00006065"/>
    </source>
</evidence>
<keyword evidence="7 12" id="KW-0812">Transmembrane</keyword>
<evidence type="ECO:0000256" key="4">
    <source>
        <dbReference type="ARBA" id="ARBA00022502"/>
    </source>
</evidence>